<dbReference type="RefSeq" id="WP_152190793.1">
    <property type="nucleotide sequence ID" value="NZ_WFKI01000001.1"/>
</dbReference>
<name>A0A6L4WQ05_9BACT</name>
<dbReference type="InterPro" id="IPR013785">
    <property type="entry name" value="Aldolase_TIM"/>
</dbReference>
<dbReference type="PANTHER" id="PTHR35273:SF2">
    <property type="entry name" value="ALPHA-GALACTOSIDASE"/>
    <property type="match status" value="1"/>
</dbReference>
<dbReference type="InterPro" id="IPR004352">
    <property type="entry name" value="GH114_TIM-barrel"/>
</dbReference>
<comment type="caution">
    <text evidence="2">The sequence shown here is derived from an EMBL/GenBank/DDBJ whole genome shotgun (WGS) entry which is preliminary data.</text>
</comment>
<evidence type="ECO:0000259" key="1">
    <source>
        <dbReference type="Pfam" id="PF03537"/>
    </source>
</evidence>
<proteinExistence type="predicted"/>
<evidence type="ECO:0000313" key="3">
    <source>
        <dbReference type="EMBL" id="KAB7889805.1"/>
    </source>
</evidence>
<evidence type="ECO:0000313" key="4">
    <source>
        <dbReference type="Proteomes" id="UP000461010"/>
    </source>
</evidence>
<feature type="domain" description="Glycoside-hydrolase family GH114 TIM-barrel" evidence="1">
    <location>
        <begin position="53"/>
        <end position="279"/>
    </location>
</feature>
<dbReference type="Pfam" id="PF03537">
    <property type="entry name" value="Glyco_hydro_114"/>
    <property type="match status" value="1"/>
</dbReference>
<reference evidence="4 5" key="1">
    <citation type="submission" date="2019-10" db="EMBL/GenBank/DDBJ databases">
        <title>Poseidonibacter ostreae sp. nov., isolated from the gut of the Ostrea denselamellosa.</title>
        <authorList>
            <person name="Choi A."/>
        </authorList>
    </citation>
    <scope>NUCLEOTIDE SEQUENCE [LARGE SCALE GENOMIC DNA]</scope>
    <source>
        <strain evidence="2 5">SJOD-M-33</strain>
        <strain evidence="3 4">SJOD-M-5</strain>
    </source>
</reference>
<gene>
    <name evidence="3" type="ORF">GBG18_10190</name>
    <name evidence="2" type="ORF">GBG19_12860</name>
</gene>
<dbReference type="SUPFAM" id="SSF51445">
    <property type="entry name" value="(Trans)glycosidases"/>
    <property type="match status" value="1"/>
</dbReference>
<dbReference type="Proteomes" id="UP000461010">
    <property type="component" value="Unassembled WGS sequence"/>
</dbReference>
<dbReference type="Proteomes" id="UP000472839">
    <property type="component" value="Unassembled WGS sequence"/>
</dbReference>
<evidence type="ECO:0000313" key="2">
    <source>
        <dbReference type="EMBL" id="KAB7886109.1"/>
    </source>
</evidence>
<sequence length="286" mass="33447">MNLIQKISILVVLLVFTACDHNNPIPPSKPKVFDPNVKPIINGNWYKPKVNTSWQIQLYKEDKLFNTSYDVQLYEIDLFDVKDETIKKLKNDGRKIICYFSAGTYENWRSDKVSFLKYPTLIGKKLDNWPGERWLDIRDERLAHIMIARLEKAKRIGCDGVDPDNVDAYESSKEVTGFEISEKDQLAYNKFLANEAHKRGLSIALKNDIEQVELLIDYFDFSVNESCIKQKNCESLIPFKDKNKPVFNIEYTRNTIDKVCKESKNYKFKTLIMDDLLSDEFRHSCF</sequence>
<dbReference type="EMBL" id="WFKJ01000031">
    <property type="protein sequence ID" value="KAB7889805.1"/>
    <property type="molecule type" value="Genomic_DNA"/>
</dbReference>
<dbReference type="PANTHER" id="PTHR35273">
    <property type="entry name" value="ALPHA-1,4 POLYGALACTOSAMINIDASE, PUTATIVE (AFU_ORTHOLOGUE AFUA_3G07890)-RELATED"/>
    <property type="match status" value="1"/>
</dbReference>
<accession>A0A6L4WQ05</accession>
<dbReference type="PROSITE" id="PS51257">
    <property type="entry name" value="PROKAR_LIPOPROTEIN"/>
    <property type="match status" value="1"/>
</dbReference>
<keyword evidence="4" id="KW-1185">Reference proteome</keyword>
<dbReference type="AlphaFoldDB" id="A0A6L4WQ05"/>
<organism evidence="2 5">
    <name type="scientific">Poseidonibacter ostreae</name>
    <dbReference type="NCBI Taxonomy" id="2654171"/>
    <lineage>
        <taxon>Bacteria</taxon>
        <taxon>Pseudomonadati</taxon>
        <taxon>Campylobacterota</taxon>
        <taxon>Epsilonproteobacteria</taxon>
        <taxon>Campylobacterales</taxon>
        <taxon>Arcobacteraceae</taxon>
        <taxon>Poseidonibacter</taxon>
    </lineage>
</organism>
<protein>
    <submittedName>
        <fullName evidence="2">Endo alpha-1,4 polygalactosaminidase</fullName>
    </submittedName>
</protein>
<dbReference type="EMBL" id="WFKK01000046">
    <property type="protein sequence ID" value="KAB7886109.1"/>
    <property type="molecule type" value="Genomic_DNA"/>
</dbReference>
<dbReference type="InterPro" id="IPR017853">
    <property type="entry name" value="GH"/>
</dbReference>
<evidence type="ECO:0000313" key="5">
    <source>
        <dbReference type="Proteomes" id="UP000472839"/>
    </source>
</evidence>
<dbReference type="Gene3D" id="3.20.20.70">
    <property type="entry name" value="Aldolase class I"/>
    <property type="match status" value="1"/>
</dbReference>